<dbReference type="PANTHER" id="PTHR30607:SF2">
    <property type="entry name" value="POTASSIUM-TRANSPORTING ATPASE POTASSIUM-BINDING SUBUNIT"/>
    <property type="match status" value="1"/>
</dbReference>
<evidence type="ECO:0000256" key="9">
    <source>
        <dbReference type="SAM" id="Phobius"/>
    </source>
</evidence>
<proteinExistence type="predicted"/>
<evidence type="ECO:0000256" key="3">
    <source>
        <dbReference type="ARBA" id="ARBA00022538"/>
    </source>
</evidence>
<keyword evidence="2" id="KW-1003">Cell membrane</keyword>
<evidence type="ECO:0000313" key="10">
    <source>
        <dbReference type="EMBL" id="CAH0418943.1"/>
    </source>
</evidence>
<keyword evidence="4 9" id="KW-0812">Transmembrane</keyword>
<dbReference type="InterPro" id="IPR004623">
    <property type="entry name" value="KdpA"/>
</dbReference>
<evidence type="ECO:0000256" key="4">
    <source>
        <dbReference type="ARBA" id="ARBA00022692"/>
    </source>
</evidence>
<organism evidence="10 11">
    <name type="scientific">Periweissella ghanensis</name>
    <dbReference type="NCBI Taxonomy" id="467997"/>
    <lineage>
        <taxon>Bacteria</taxon>
        <taxon>Bacillati</taxon>
        <taxon>Bacillota</taxon>
        <taxon>Bacilli</taxon>
        <taxon>Lactobacillales</taxon>
        <taxon>Lactobacillaceae</taxon>
        <taxon>Periweissella</taxon>
    </lineage>
</organism>
<reference evidence="10 11" key="1">
    <citation type="submission" date="2021-11" db="EMBL/GenBank/DDBJ databases">
        <authorList>
            <person name="Depoorter E."/>
        </authorList>
    </citation>
    <scope>NUCLEOTIDE SEQUENCE [LARGE SCALE GENOMIC DNA]</scope>
    <source>
        <strain evidence="10 11">LMG 24286</strain>
    </source>
</reference>
<evidence type="ECO:0000313" key="11">
    <source>
        <dbReference type="Proteomes" id="UP000789719"/>
    </source>
</evidence>
<dbReference type="EMBL" id="CAKKNT010000019">
    <property type="protein sequence ID" value="CAH0418943.1"/>
    <property type="molecule type" value="Genomic_DNA"/>
</dbReference>
<evidence type="ECO:0000256" key="5">
    <source>
        <dbReference type="ARBA" id="ARBA00022958"/>
    </source>
</evidence>
<keyword evidence="6 9" id="KW-1133">Transmembrane helix</keyword>
<feature type="transmembrane region" description="Helical" evidence="9">
    <location>
        <begin position="7"/>
        <end position="25"/>
    </location>
</feature>
<keyword evidence="8 9" id="KW-0472">Membrane</keyword>
<evidence type="ECO:0000256" key="7">
    <source>
        <dbReference type="ARBA" id="ARBA00023065"/>
    </source>
</evidence>
<evidence type="ECO:0000256" key="6">
    <source>
        <dbReference type="ARBA" id="ARBA00022989"/>
    </source>
</evidence>
<comment type="caution">
    <text evidence="10">The sequence shown here is derived from an EMBL/GenBank/DDBJ whole genome shotgun (WGS) entry which is preliminary data.</text>
</comment>
<keyword evidence="3" id="KW-0633">Potassium transport</keyword>
<dbReference type="Pfam" id="PF03814">
    <property type="entry name" value="KdpA"/>
    <property type="match status" value="1"/>
</dbReference>
<dbReference type="PANTHER" id="PTHR30607">
    <property type="entry name" value="POTASSIUM-TRANSPORTING ATPASE A CHAIN"/>
    <property type="match status" value="1"/>
</dbReference>
<keyword evidence="7" id="KW-0406">Ion transport</keyword>
<evidence type="ECO:0000256" key="2">
    <source>
        <dbReference type="ARBA" id="ARBA00022475"/>
    </source>
</evidence>
<sequence length="169" mass="18840">MIWVRDVVIIAIICLLAIPIGNYIYRVLNGERTWLTRVLQPLERLIYRGLGYHEGQPTAMTAKTYVGAVISISSLSFIVVFGLQLLQKWLPLNPNHVGNVKWDLAFNTAVSFVTNTNWQAYSGETTMSYLTQIIALTTQNFLSPAVGVAALLVIMRGFKHTHATTVGNF</sequence>
<accession>A0ABM8ZC36</accession>
<protein>
    <submittedName>
        <fullName evidence="10">Potassium-transporting ATPase potassium-binding subunit</fullName>
    </submittedName>
</protein>
<feature type="transmembrane region" description="Helical" evidence="9">
    <location>
        <begin position="65"/>
        <end position="86"/>
    </location>
</feature>
<name>A0ABM8ZC36_9LACO</name>
<keyword evidence="5" id="KW-0630">Potassium</keyword>
<keyword evidence="11" id="KW-1185">Reference proteome</keyword>
<dbReference type="Proteomes" id="UP000789719">
    <property type="component" value="Unassembled WGS sequence"/>
</dbReference>
<gene>
    <name evidence="10" type="primary">kdpA_1</name>
    <name evidence="10" type="ORF">WGH24286_01386</name>
</gene>
<keyword evidence="1" id="KW-0813">Transport</keyword>
<evidence type="ECO:0000256" key="8">
    <source>
        <dbReference type="ARBA" id="ARBA00023136"/>
    </source>
</evidence>
<evidence type="ECO:0000256" key="1">
    <source>
        <dbReference type="ARBA" id="ARBA00022448"/>
    </source>
</evidence>